<dbReference type="Gene3D" id="3.40.190.10">
    <property type="entry name" value="Periplasmic binding protein-like II"/>
    <property type="match status" value="2"/>
</dbReference>
<dbReference type="InterPro" id="IPR000847">
    <property type="entry name" value="LysR_HTH_N"/>
</dbReference>
<dbReference type="InterPro" id="IPR005119">
    <property type="entry name" value="LysR_subst-bd"/>
</dbReference>
<dbReference type="PRINTS" id="PR00039">
    <property type="entry name" value="HTHLYSR"/>
</dbReference>
<evidence type="ECO:0000256" key="2">
    <source>
        <dbReference type="ARBA" id="ARBA00023015"/>
    </source>
</evidence>
<dbReference type="PANTHER" id="PTHR30537">
    <property type="entry name" value="HTH-TYPE TRANSCRIPTIONAL REGULATOR"/>
    <property type="match status" value="1"/>
</dbReference>
<comment type="similarity">
    <text evidence="1">Belongs to the LysR transcriptional regulatory family.</text>
</comment>
<keyword evidence="5" id="KW-1133">Transmembrane helix</keyword>
<sequence length="306" mass="33523">MLKHLDVPLTAIRAFVTIGRHGTFTRAAAALGITQSAVSRHVATLEKAAGIKLFERRGATIALTTAGSQYYDAVKDAVATIELATQQMFQGENSNDRLMVRTSMPSFAMTVVVPMLGAFMAQSPLRVDLITSLSPPLPQDEFDVLITRDLAIPNSESWELLQEELVCVGAPPLVQKHRAQAPHRWPMIATTSRPDILATWAIAKDISPDRLHVGAMYDHLFLAVAAAIGGTGFLVAPQLLVLDQLRAGTLIMLDDQKISSGATYWAYMNSQTQQVQAGRNFCRWLKGMLRTRVTQLANELSEARTK</sequence>
<organism evidence="7 8">
    <name type="scientific">Herbaspirillum lusitanum</name>
    <dbReference type="NCBI Taxonomy" id="213312"/>
    <lineage>
        <taxon>Bacteria</taxon>
        <taxon>Pseudomonadati</taxon>
        <taxon>Pseudomonadota</taxon>
        <taxon>Betaproteobacteria</taxon>
        <taxon>Burkholderiales</taxon>
        <taxon>Oxalobacteraceae</taxon>
        <taxon>Herbaspirillum</taxon>
    </lineage>
</organism>
<name>A0ABW9A9Q7_9BURK</name>
<dbReference type="InterPro" id="IPR036390">
    <property type="entry name" value="WH_DNA-bd_sf"/>
</dbReference>
<proteinExistence type="inferred from homology"/>
<gene>
    <name evidence="7" type="ORF">PQR62_09385</name>
</gene>
<dbReference type="Proteomes" id="UP001629246">
    <property type="component" value="Unassembled WGS sequence"/>
</dbReference>
<evidence type="ECO:0000259" key="6">
    <source>
        <dbReference type="PROSITE" id="PS50931"/>
    </source>
</evidence>
<evidence type="ECO:0000313" key="8">
    <source>
        <dbReference type="Proteomes" id="UP001629246"/>
    </source>
</evidence>
<keyword evidence="8" id="KW-1185">Reference proteome</keyword>
<keyword evidence="2" id="KW-0805">Transcription regulation</keyword>
<keyword evidence="3" id="KW-0238">DNA-binding</keyword>
<dbReference type="Pfam" id="PF03466">
    <property type="entry name" value="LysR_substrate"/>
    <property type="match status" value="1"/>
</dbReference>
<feature type="domain" description="HTH lysR-type" evidence="6">
    <location>
        <begin position="7"/>
        <end position="64"/>
    </location>
</feature>
<reference evidence="7 8" key="1">
    <citation type="journal article" date="2024" name="Chem. Sci.">
        <title>Discovery of megapolipeptins by genome mining of a Burkholderiales bacteria collection.</title>
        <authorList>
            <person name="Paulo B.S."/>
            <person name="Recchia M.J.J."/>
            <person name="Lee S."/>
            <person name="Fergusson C.H."/>
            <person name="Romanowski S.B."/>
            <person name="Hernandez A."/>
            <person name="Krull N."/>
            <person name="Liu D.Y."/>
            <person name="Cavanagh H."/>
            <person name="Bos A."/>
            <person name="Gray C.A."/>
            <person name="Murphy B.T."/>
            <person name="Linington R.G."/>
            <person name="Eustaquio A.S."/>
        </authorList>
    </citation>
    <scope>NUCLEOTIDE SEQUENCE [LARGE SCALE GENOMIC DNA]</scope>
    <source>
        <strain evidence="7 8">RL21-008-BIB-A</strain>
    </source>
</reference>
<dbReference type="SUPFAM" id="SSF53850">
    <property type="entry name" value="Periplasmic binding protein-like II"/>
    <property type="match status" value="1"/>
</dbReference>
<feature type="transmembrane region" description="Helical" evidence="5">
    <location>
        <begin position="220"/>
        <end position="242"/>
    </location>
</feature>
<evidence type="ECO:0000256" key="3">
    <source>
        <dbReference type="ARBA" id="ARBA00023125"/>
    </source>
</evidence>
<dbReference type="Gene3D" id="1.10.10.10">
    <property type="entry name" value="Winged helix-like DNA-binding domain superfamily/Winged helix DNA-binding domain"/>
    <property type="match status" value="1"/>
</dbReference>
<keyword evidence="5" id="KW-0472">Membrane</keyword>
<evidence type="ECO:0000256" key="1">
    <source>
        <dbReference type="ARBA" id="ARBA00009437"/>
    </source>
</evidence>
<keyword evidence="4" id="KW-0804">Transcription</keyword>
<dbReference type="SUPFAM" id="SSF46785">
    <property type="entry name" value="Winged helix' DNA-binding domain"/>
    <property type="match status" value="1"/>
</dbReference>
<dbReference type="InterPro" id="IPR036388">
    <property type="entry name" value="WH-like_DNA-bd_sf"/>
</dbReference>
<protein>
    <submittedName>
        <fullName evidence="7">LysR family transcriptional regulator</fullName>
    </submittedName>
</protein>
<evidence type="ECO:0000256" key="4">
    <source>
        <dbReference type="ARBA" id="ARBA00023163"/>
    </source>
</evidence>
<dbReference type="InterPro" id="IPR058163">
    <property type="entry name" value="LysR-type_TF_proteobact-type"/>
</dbReference>
<keyword evidence="5" id="KW-0812">Transmembrane</keyword>
<dbReference type="PROSITE" id="PS50931">
    <property type="entry name" value="HTH_LYSR"/>
    <property type="match status" value="1"/>
</dbReference>
<dbReference type="Pfam" id="PF00126">
    <property type="entry name" value="HTH_1"/>
    <property type="match status" value="1"/>
</dbReference>
<accession>A0ABW9A9Q7</accession>
<evidence type="ECO:0000256" key="5">
    <source>
        <dbReference type="SAM" id="Phobius"/>
    </source>
</evidence>
<dbReference type="RefSeq" id="WP_408157173.1">
    <property type="nucleotide sequence ID" value="NZ_JAQQFM010000004.1"/>
</dbReference>
<dbReference type="PANTHER" id="PTHR30537:SF74">
    <property type="entry name" value="HTH-TYPE TRANSCRIPTIONAL REGULATOR TRPI"/>
    <property type="match status" value="1"/>
</dbReference>
<comment type="caution">
    <text evidence="7">The sequence shown here is derived from an EMBL/GenBank/DDBJ whole genome shotgun (WGS) entry which is preliminary data.</text>
</comment>
<evidence type="ECO:0000313" key="7">
    <source>
        <dbReference type="EMBL" id="MFL9924478.1"/>
    </source>
</evidence>
<dbReference type="EMBL" id="JAQQFM010000004">
    <property type="protein sequence ID" value="MFL9924478.1"/>
    <property type="molecule type" value="Genomic_DNA"/>
</dbReference>